<protein>
    <submittedName>
        <fullName evidence="2">Uncharacterized protein</fullName>
    </submittedName>
</protein>
<evidence type="ECO:0000313" key="3">
    <source>
        <dbReference type="Proteomes" id="UP001516400"/>
    </source>
</evidence>
<gene>
    <name evidence="2" type="ORF">HHI36_007765</name>
</gene>
<name>A0ABD2MQU0_9CUCU</name>
<sequence length="109" mass="12833">MNRPVLTELRSWNIKAEIIKAAKNLKGTKIYMKENYSKDILQNRKHLFKIMMEARDKGQRKIIKYDKLIINGEVCPINQLQKADHEKSDQENESKRKQGPRSLSVRLPN</sequence>
<feature type="compositionally biased region" description="Basic and acidic residues" evidence="1">
    <location>
        <begin position="82"/>
        <end position="96"/>
    </location>
</feature>
<comment type="caution">
    <text evidence="2">The sequence shown here is derived from an EMBL/GenBank/DDBJ whole genome shotgun (WGS) entry which is preliminary data.</text>
</comment>
<evidence type="ECO:0000256" key="1">
    <source>
        <dbReference type="SAM" id="MobiDB-lite"/>
    </source>
</evidence>
<accession>A0ABD2MQU0</accession>
<proteinExistence type="predicted"/>
<organism evidence="2 3">
    <name type="scientific">Cryptolaemus montrouzieri</name>
    <dbReference type="NCBI Taxonomy" id="559131"/>
    <lineage>
        <taxon>Eukaryota</taxon>
        <taxon>Metazoa</taxon>
        <taxon>Ecdysozoa</taxon>
        <taxon>Arthropoda</taxon>
        <taxon>Hexapoda</taxon>
        <taxon>Insecta</taxon>
        <taxon>Pterygota</taxon>
        <taxon>Neoptera</taxon>
        <taxon>Endopterygota</taxon>
        <taxon>Coleoptera</taxon>
        <taxon>Polyphaga</taxon>
        <taxon>Cucujiformia</taxon>
        <taxon>Coccinelloidea</taxon>
        <taxon>Coccinellidae</taxon>
        <taxon>Scymninae</taxon>
        <taxon>Scymnini</taxon>
        <taxon>Cryptolaemus</taxon>
    </lineage>
</organism>
<evidence type="ECO:0000313" key="2">
    <source>
        <dbReference type="EMBL" id="KAL3268662.1"/>
    </source>
</evidence>
<reference evidence="2 3" key="1">
    <citation type="journal article" date="2021" name="BMC Biol.">
        <title>Horizontally acquired antibacterial genes associated with adaptive radiation of ladybird beetles.</title>
        <authorList>
            <person name="Li H.S."/>
            <person name="Tang X.F."/>
            <person name="Huang Y.H."/>
            <person name="Xu Z.Y."/>
            <person name="Chen M.L."/>
            <person name="Du X.Y."/>
            <person name="Qiu B.Y."/>
            <person name="Chen P.T."/>
            <person name="Zhang W."/>
            <person name="Slipinski A."/>
            <person name="Escalona H.E."/>
            <person name="Waterhouse R.M."/>
            <person name="Zwick A."/>
            <person name="Pang H."/>
        </authorList>
    </citation>
    <scope>NUCLEOTIDE SEQUENCE [LARGE SCALE GENOMIC DNA]</scope>
    <source>
        <strain evidence="2">SYSU2018</strain>
    </source>
</reference>
<feature type="region of interest" description="Disordered" evidence="1">
    <location>
        <begin position="80"/>
        <end position="109"/>
    </location>
</feature>
<dbReference type="AlphaFoldDB" id="A0ABD2MQU0"/>
<dbReference type="Proteomes" id="UP001516400">
    <property type="component" value="Unassembled WGS sequence"/>
</dbReference>
<dbReference type="EMBL" id="JABFTP020000021">
    <property type="protein sequence ID" value="KAL3268662.1"/>
    <property type="molecule type" value="Genomic_DNA"/>
</dbReference>
<keyword evidence="3" id="KW-1185">Reference proteome</keyword>